<evidence type="ECO:0000313" key="2">
    <source>
        <dbReference type="EMBL" id="URI10163.1"/>
    </source>
</evidence>
<keyword evidence="3" id="KW-1185">Reference proteome</keyword>
<feature type="transmembrane region" description="Helical" evidence="1">
    <location>
        <begin position="314"/>
        <end position="331"/>
    </location>
</feature>
<gene>
    <name evidence="2" type="ORF">MW290_32020</name>
</gene>
<feature type="transmembrane region" description="Helical" evidence="1">
    <location>
        <begin position="31"/>
        <end position="51"/>
    </location>
</feature>
<dbReference type="Pfam" id="PF12679">
    <property type="entry name" value="ABC2_membrane_2"/>
    <property type="match status" value="1"/>
</dbReference>
<reference evidence="2" key="1">
    <citation type="submission" date="2022-05" db="EMBL/GenBank/DDBJ databases">
        <title>An RpoN-dependent PEP-CTERM gene is involved in floc formation of an Aquincola tertiaricarbonis strain.</title>
        <authorList>
            <person name="Qiu D."/>
            <person name="Xia M."/>
        </authorList>
    </citation>
    <scope>NUCLEOTIDE SEQUENCE</scope>
    <source>
        <strain evidence="2">RN12</strain>
    </source>
</reference>
<dbReference type="PANTHER" id="PTHR43471">
    <property type="entry name" value="ABC TRANSPORTER PERMEASE"/>
    <property type="match status" value="1"/>
</dbReference>
<organism evidence="2 3">
    <name type="scientific">Aquincola tertiaricarbonis</name>
    <dbReference type="NCBI Taxonomy" id="391953"/>
    <lineage>
        <taxon>Bacteria</taxon>
        <taxon>Pseudomonadati</taxon>
        <taxon>Pseudomonadota</taxon>
        <taxon>Betaproteobacteria</taxon>
        <taxon>Burkholderiales</taxon>
        <taxon>Sphaerotilaceae</taxon>
        <taxon>Aquincola</taxon>
    </lineage>
</organism>
<name>A0ABY4S9X0_AQUTE</name>
<keyword evidence="1" id="KW-1133">Transmembrane helix</keyword>
<protein>
    <submittedName>
        <fullName evidence="2">ABC transporter permease subunit</fullName>
    </submittedName>
</protein>
<feature type="transmembrane region" description="Helical" evidence="1">
    <location>
        <begin position="282"/>
        <end position="302"/>
    </location>
</feature>
<evidence type="ECO:0000256" key="1">
    <source>
        <dbReference type="SAM" id="Phobius"/>
    </source>
</evidence>
<accession>A0ABY4S9X0</accession>
<dbReference type="Proteomes" id="UP001056201">
    <property type="component" value="Chromosome 2"/>
</dbReference>
<sequence length="393" mass="41701">MRLGRVLAAAWVVYGKELLDALRDRRTLATVLLSSVAVGPVLLVVLSVLMADMEQRAEQREVRVLGIDQAPGLANYLARQTWRVVPAPADYEDLLRRNRLGDAVLVVPPGFDAALAAAQRPQLQIVSNGANPRSQSAAARLARLVGGYVNERATLGLALRGTSPAVLDLVDVQPRDLSTPRGRAAQLSAFVPILVLMAVLYGALPAALDSTAGERERGSLEPLLMNPAPPLALVLGKWAAVASVAMGVALLGSFSFLPAQWLLRSETLAAMFQYGWHEALMFLVLLVPLAAAVSAVLMAVAIRCRSVKEAQANSAVIVLLVSVLPLVALFNDAGPQPWQLWVPALGQVTLMNRVLAAEVVPLTDLLAPLAVCGLLAALGIADVARRLRPAAVR</sequence>
<dbReference type="EMBL" id="CP097636">
    <property type="protein sequence ID" value="URI10163.1"/>
    <property type="molecule type" value="Genomic_DNA"/>
</dbReference>
<dbReference type="PANTHER" id="PTHR43471:SF3">
    <property type="entry name" value="ABC TRANSPORTER PERMEASE PROTEIN NATB"/>
    <property type="match status" value="1"/>
</dbReference>
<keyword evidence="1" id="KW-0812">Transmembrane</keyword>
<evidence type="ECO:0000313" key="3">
    <source>
        <dbReference type="Proteomes" id="UP001056201"/>
    </source>
</evidence>
<dbReference type="RefSeq" id="WP_250198370.1">
    <property type="nucleotide sequence ID" value="NZ_CP097636.1"/>
</dbReference>
<feature type="transmembrane region" description="Helical" evidence="1">
    <location>
        <begin position="365"/>
        <end position="384"/>
    </location>
</feature>
<proteinExistence type="predicted"/>
<feature type="transmembrane region" description="Helical" evidence="1">
    <location>
        <begin position="187"/>
        <end position="208"/>
    </location>
</feature>
<keyword evidence="1" id="KW-0472">Membrane</keyword>
<feature type="transmembrane region" description="Helical" evidence="1">
    <location>
        <begin position="228"/>
        <end position="254"/>
    </location>
</feature>